<feature type="transmembrane region" description="Helical" evidence="7">
    <location>
        <begin position="195"/>
        <end position="218"/>
    </location>
</feature>
<sequence length="392" mass="43015">MWFSNFLVSASMTMILPFLSLYIGTLGNFSTEYVQRWAGLVFGVTFLIAFVISPFWGRLGDRVGYKPILLITGYGIAASIFFMGLMKSVMGLFLLRMMMGIVTGFTPTSMALISKQTRKEVAGKTMATLQMGTVSGGLFGPLLGGLLADAVGFQYTFTITSLSIVIATTFVLFGIKEVRKPLEGRRAKIYTRREVLKKIFSHRILFTMMIISLIIQIANFSIQPLLALYVSELSQADSVAFLAGMAFSATGFGNLIATRQWGKLGDEIGFEKVLLILLVLASLFIIPQALAASLWQLVLFRFLFGIAIGGMLPCTTAYIRLEGPLEMQGELLGYNQSFRFLGNVIGPVLGGIIAGFTGISSVFYVTSALFLFAFGLLWWSIQHKRGTTVPQK</sequence>
<dbReference type="InterPro" id="IPR036259">
    <property type="entry name" value="MFS_trans_sf"/>
</dbReference>
<feature type="domain" description="Major facilitator superfamily (MFS) profile" evidence="8">
    <location>
        <begin position="1"/>
        <end position="385"/>
    </location>
</feature>
<comment type="subcellular location">
    <subcellularLocation>
        <location evidence="1">Cell membrane</location>
        <topology evidence="1">Multi-pass membrane protein</topology>
    </subcellularLocation>
</comment>
<feature type="transmembrane region" description="Helical" evidence="7">
    <location>
        <begin position="340"/>
        <end position="356"/>
    </location>
</feature>
<gene>
    <name evidence="9" type="ORF">J2S08_004343</name>
</gene>
<feature type="transmembrane region" description="Helical" evidence="7">
    <location>
        <begin position="37"/>
        <end position="56"/>
    </location>
</feature>
<evidence type="ECO:0000256" key="4">
    <source>
        <dbReference type="ARBA" id="ARBA00022692"/>
    </source>
</evidence>
<feature type="transmembrane region" description="Helical" evidence="7">
    <location>
        <begin position="238"/>
        <end position="257"/>
    </location>
</feature>
<keyword evidence="10" id="KW-1185">Reference proteome</keyword>
<dbReference type="InterPro" id="IPR011701">
    <property type="entry name" value="MFS"/>
</dbReference>
<dbReference type="Gene3D" id="1.20.1250.20">
    <property type="entry name" value="MFS general substrate transporter like domains"/>
    <property type="match status" value="2"/>
</dbReference>
<evidence type="ECO:0000313" key="9">
    <source>
        <dbReference type="EMBL" id="MDQ0178438.1"/>
    </source>
</evidence>
<feature type="transmembrane region" description="Helical" evidence="7">
    <location>
        <begin position="68"/>
        <end position="86"/>
    </location>
</feature>
<dbReference type="SUPFAM" id="SSF103473">
    <property type="entry name" value="MFS general substrate transporter"/>
    <property type="match status" value="1"/>
</dbReference>
<feature type="transmembrane region" description="Helical" evidence="7">
    <location>
        <begin position="125"/>
        <end position="147"/>
    </location>
</feature>
<comment type="caution">
    <text evidence="9">The sequence shown here is derived from an EMBL/GenBank/DDBJ whole genome shotgun (WGS) entry which is preliminary data.</text>
</comment>
<feature type="transmembrane region" description="Helical" evidence="7">
    <location>
        <begin position="153"/>
        <end position="175"/>
    </location>
</feature>
<evidence type="ECO:0000256" key="1">
    <source>
        <dbReference type="ARBA" id="ARBA00004651"/>
    </source>
</evidence>
<dbReference type="EMBL" id="JAUSTT010000045">
    <property type="protein sequence ID" value="MDQ0178438.1"/>
    <property type="molecule type" value="Genomic_DNA"/>
</dbReference>
<feature type="transmembrane region" description="Helical" evidence="7">
    <location>
        <begin position="92"/>
        <end position="113"/>
    </location>
</feature>
<accession>A0ABT9WYR4</accession>
<keyword evidence="6 7" id="KW-0472">Membrane</keyword>
<protein>
    <submittedName>
        <fullName evidence="9">MFS family permease</fullName>
    </submittedName>
</protein>
<evidence type="ECO:0000256" key="2">
    <source>
        <dbReference type="ARBA" id="ARBA00022448"/>
    </source>
</evidence>
<dbReference type="Pfam" id="PF07690">
    <property type="entry name" value="MFS_1"/>
    <property type="match status" value="1"/>
</dbReference>
<name>A0ABT9WYR4_9BACI</name>
<evidence type="ECO:0000256" key="7">
    <source>
        <dbReference type="SAM" id="Phobius"/>
    </source>
</evidence>
<reference evidence="9 10" key="1">
    <citation type="submission" date="2023-07" db="EMBL/GenBank/DDBJ databases">
        <title>Genomic Encyclopedia of Type Strains, Phase IV (KMG-IV): sequencing the most valuable type-strain genomes for metagenomic binning, comparative biology and taxonomic classification.</title>
        <authorList>
            <person name="Goeker M."/>
        </authorList>
    </citation>
    <scope>NUCLEOTIDE SEQUENCE [LARGE SCALE GENOMIC DNA]</scope>
    <source>
        <strain evidence="9 10">DSM 23837</strain>
    </source>
</reference>
<dbReference type="InterPro" id="IPR020846">
    <property type="entry name" value="MFS_dom"/>
</dbReference>
<evidence type="ECO:0000256" key="6">
    <source>
        <dbReference type="ARBA" id="ARBA00023136"/>
    </source>
</evidence>
<dbReference type="Proteomes" id="UP001223586">
    <property type="component" value="Unassembled WGS sequence"/>
</dbReference>
<evidence type="ECO:0000313" key="10">
    <source>
        <dbReference type="Proteomes" id="UP001223586"/>
    </source>
</evidence>
<evidence type="ECO:0000256" key="5">
    <source>
        <dbReference type="ARBA" id="ARBA00022989"/>
    </source>
</evidence>
<keyword evidence="2" id="KW-0813">Transport</keyword>
<feature type="transmembrane region" description="Helical" evidence="7">
    <location>
        <begin position="362"/>
        <end position="381"/>
    </location>
</feature>
<keyword evidence="4 7" id="KW-0812">Transmembrane</keyword>
<evidence type="ECO:0000259" key="8">
    <source>
        <dbReference type="PROSITE" id="PS50850"/>
    </source>
</evidence>
<feature type="transmembrane region" description="Helical" evidence="7">
    <location>
        <begin position="7"/>
        <end position="25"/>
    </location>
</feature>
<dbReference type="PROSITE" id="PS50850">
    <property type="entry name" value="MFS"/>
    <property type="match status" value="1"/>
</dbReference>
<organism evidence="9 10">
    <name type="scientific">Bacillus chungangensis</name>
    <dbReference type="NCBI Taxonomy" id="587633"/>
    <lineage>
        <taxon>Bacteria</taxon>
        <taxon>Bacillati</taxon>
        <taxon>Bacillota</taxon>
        <taxon>Bacilli</taxon>
        <taxon>Bacillales</taxon>
        <taxon>Bacillaceae</taxon>
        <taxon>Bacillus</taxon>
    </lineage>
</organism>
<feature type="transmembrane region" description="Helical" evidence="7">
    <location>
        <begin position="298"/>
        <end position="319"/>
    </location>
</feature>
<keyword evidence="5 7" id="KW-1133">Transmembrane helix</keyword>
<dbReference type="PANTHER" id="PTHR43414:SF3">
    <property type="entry name" value="LMO2377 PROTEIN"/>
    <property type="match status" value="1"/>
</dbReference>
<keyword evidence="3" id="KW-1003">Cell membrane</keyword>
<proteinExistence type="predicted"/>
<dbReference type="PANTHER" id="PTHR43414">
    <property type="entry name" value="MULTIDRUG RESISTANCE PROTEIN MDTG"/>
    <property type="match status" value="1"/>
</dbReference>
<evidence type="ECO:0000256" key="3">
    <source>
        <dbReference type="ARBA" id="ARBA00022475"/>
    </source>
</evidence>
<feature type="transmembrane region" description="Helical" evidence="7">
    <location>
        <begin position="269"/>
        <end position="286"/>
    </location>
</feature>